<keyword evidence="3" id="KW-1185">Reference proteome</keyword>
<gene>
    <name evidence="2" type="ORF">SAMN04490243_2579</name>
</gene>
<evidence type="ECO:0008006" key="4">
    <source>
        <dbReference type="Google" id="ProtNLM"/>
    </source>
</evidence>
<dbReference type="AlphaFoldDB" id="A0A1I6HD08"/>
<dbReference type="OrthoDB" id="1444720at2"/>
<proteinExistence type="predicted"/>
<accession>A0A1I6HD08</accession>
<evidence type="ECO:0000313" key="3">
    <source>
        <dbReference type="Proteomes" id="UP000199534"/>
    </source>
</evidence>
<protein>
    <recommendedName>
        <fullName evidence="4">DUF4249 family protein</fullName>
    </recommendedName>
</protein>
<name>A0A1I6HD08_9FLAO</name>
<organism evidence="2 3">
    <name type="scientific">Robiginitalea myxolifaciens</name>
    <dbReference type="NCBI Taxonomy" id="400055"/>
    <lineage>
        <taxon>Bacteria</taxon>
        <taxon>Pseudomonadati</taxon>
        <taxon>Bacteroidota</taxon>
        <taxon>Flavobacteriia</taxon>
        <taxon>Flavobacteriales</taxon>
        <taxon>Flavobacteriaceae</taxon>
        <taxon>Robiginitalea</taxon>
    </lineage>
</organism>
<dbReference type="STRING" id="400055.SAMN04490243_2579"/>
<reference evidence="2 3" key="1">
    <citation type="submission" date="2016-10" db="EMBL/GenBank/DDBJ databases">
        <authorList>
            <person name="de Groot N.N."/>
        </authorList>
    </citation>
    <scope>NUCLEOTIDE SEQUENCE [LARGE SCALE GENOMIC DNA]</scope>
    <source>
        <strain evidence="2 3">DSM 21019</strain>
    </source>
</reference>
<evidence type="ECO:0000313" key="2">
    <source>
        <dbReference type="EMBL" id="SFR52329.1"/>
    </source>
</evidence>
<dbReference type="EMBL" id="FOYQ01000002">
    <property type="protein sequence ID" value="SFR52329.1"/>
    <property type="molecule type" value="Genomic_DNA"/>
</dbReference>
<feature type="signal peptide" evidence="1">
    <location>
        <begin position="1"/>
        <end position="23"/>
    </location>
</feature>
<evidence type="ECO:0000256" key="1">
    <source>
        <dbReference type="SAM" id="SignalP"/>
    </source>
</evidence>
<keyword evidence="1" id="KW-0732">Signal</keyword>
<feature type="chain" id="PRO_5011584528" description="DUF4249 family protein" evidence="1">
    <location>
        <begin position="24"/>
        <end position="211"/>
    </location>
</feature>
<dbReference type="Proteomes" id="UP000199534">
    <property type="component" value="Unassembled WGS sequence"/>
</dbReference>
<sequence>MKMNTRKLLALCCLASLLLAAFCDPIDEPTDIDLAPKNFRISLTEGPQIGLTDTLWISARASTNYFDRISGDSIEFLENPPADVITIMRLQEAIGQSNTIQAVEEFVIVPETGSIDFLGACPEASVIFGGDLNQGESAFRYRIGLVPSRTGDYMISWDDFIEFRNSDLNYPILANYPIENNPFRVGLESCGIIATIPNVRQRQREFFFSVN</sequence>
<dbReference type="RefSeq" id="WP_092982964.1">
    <property type="nucleotide sequence ID" value="NZ_FOYQ01000002.1"/>
</dbReference>